<gene>
    <name evidence="3" type="ORF">E3O49_12850</name>
</gene>
<feature type="compositionally biased region" description="Low complexity" evidence="1">
    <location>
        <begin position="168"/>
        <end position="186"/>
    </location>
</feature>
<organism evidence="3 4">
    <name type="scientific">Cryobacterium shii</name>
    <dbReference type="NCBI Taxonomy" id="1259235"/>
    <lineage>
        <taxon>Bacteria</taxon>
        <taxon>Bacillati</taxon>
        <taxon>Actinomycetota</taxon>
        <taxon>Actinomycetes</taxon>
        <taxon>Micrococcales</taxon>
        <taxon>Microbacteriaceae</taxon>
        <taxon>Cryobacterium</taxon>
    </lineage>
</organism>
<reference evidence="3 4" key="1">
    <citation type="submission" date="2019-03" db="EMBL/GenBank/DDBJ databases">
        <title>Genomics of glacier-inhabiting Cryobacterium strains.</title>
        <authorList>
            <person name="Liu Q."/>
            <person name="Xin Y.-H."/>
        </authorList>
    </citation>
    <scope>NUCLEOTIDE SEQUENCE [LARGE SCALE GENOMIC DNA]</scope>
    <source>
        <strain evidence="4">TMT1-22</strain>
    </source>
</reference>
<evidence type="ECO:0000313" key="3">
    <source>
        <dbReference type="EMBL" id="TFC43349.1"/>
    </source>
</evidence>
<keyword evidence="2" id="KW-1133">Transmembrane helix</keyword>
<evidence type="ECO:0000313" key="4">
    <source>
        <dbReference type="Proteomes" id="UP000297403"/>
    </source>
</evidence>
<keyword evidence="2" id="KW-0812">Transmembrane</keyword>
<comment type="caution">
    <text evidence="3">The sequence shown here is derived from an EMBL/GenBank/DDBJ whole genome shotgun (WGS) entry which is preliminary data.</text>
</comment>
<proteinExistence type="predicted"/>
<evidence type="ECO:0000256" key="2">
    <source>
        <dbReference type="SAM" id="Phobius"/>
    </source>
</evidence>
<evidence type="ECO:0000256" key="1">
    <source>
        <dbReference type="SAM" id="MobiDB-lite"/>
    </source>
</evidence>
<dbReference type="AlphaFoldDB" id="A0AAQ2HF28"/>
<dbReference type="RefSeq" id="WP_134366215.1">
    <property type="nucleotide sequence ID" value="NZ_SOFY01000070.1"/>
</dbReference>
<dbReference type="EMBL" id="SOFY01000070">
    <property type="protein sequence ID" value="TFC43349.1"/>
    <property type="molecule type" value="Genomic_DNA"/>
</dbReference>
<protein>
    <submittedName>
        <fullName evidence="3">Uncharacterized protein</fullName>
    </submittedName>
</protein>
<feature type="region of interest" description="Disordered" evidence="1">
    <location>
        <begin position="161"/>
        <end position="194"/>
    </location>
</feature>
<name>A0AAQ2HF28_9MICO</name>
<feature type="transmembrane region" description="Helical" evidence="2">
    <location>
        <begin position="21"/>
        <end position="48"/>
    </location>
</feature>
<accession>A0AAQ2HF28</accession>
<sequence>MTPWTVPPTRLYRWGSSRARYFAGLTLVALGVAATNFTSTYSLLFVLIGPSLHVIGWLVLPGALWRRLLVLIPALLAGLILLGGADFTGAFAVLLACWLFVRHRPLLSYPALLAPIAVSFILKDALSSYDQNWIGYLAGTVTAVASAWLAWWLHGWAAGRRPRRAPRPRAGQPDAADQTDTAEAADISADPQQI</sequence>
<keyword evidence="4" id="KW-1185">Reference proteome</keyword>
<keyword evidence="2" id="KW-0472">Membrane</keyword>
<feature type="transmembrane region" description="Helical" evidence="2">
    <location>
        <begin position="134"/>
        <end position="154"/>
    </location>
</feature>
<feature type="transmembrane region" description="Helical" evidence="2">
    <location>
        <begin position="68"/>
        <end position="101"/>
    </location>
</feature>
<dbReference type="Proteomes" id="UP000297403">
    <property type="component" value="Unassembled WGS sequence"/>
</dbReference>